<keyword evidence="2" id="KW-0413">Isomerase</keyword>
<dbReference type="PANTHER" id="PTHR43802">
    <property type="entry name" value="ENOYL-COA HYDRATASE"/>
    <property type="match status" value="1"/>
</dbReference>
<reference evidence="2 3" key="1">
    <citation type="submission" date="2020-03" db="EMBL/GenBank/DDBJ databases">
        <authorList>
            <consortium name="Genoscope - CEA"/>
            <person name="William W."/>
        </authorList>
    </citation>
    <scope>NUCLEOTIDE SEQUENCE [LARGE SCALE GENOMIC DNA]</scope>
    <source>
        <strain evidence="3">DSM 16959</strain>
    </source>
</reference>
<dbReference type="Pfam" id="PF00378">
    <property type="entry name" value="ECH_1"/>
    <property type="match status" value="1"/>
</dbReference>
<dbReference type="EMBL" id="LR778301">
    <property type="protein sequence ID" value="CAB1369810.1"/>
    <property type="molecule type" value="Genomic_DNA"/>
</dbReference>
<protein>
    <submittedName>
        <fullName evidence="2">2-(1,2-epoxy-1,2-dihydrophenyl)acetyl-CoA isomerase</fullName>
    </submittedName>
</protein>
<dbReference type="OrthoDB" id="9777711at2"/>
<gene>
    <name evidence="2" type="ORF">DENOEST_2645</name>
</gene>
<evidence type="ECO:0000313" key="3">
    <source>
        <dbReference type="Proteomes" id="UP000515733"/>
    </source>
</evidence>
<dbReference type="KEGG" id="doe:DENOEST_2645"/>
<evidence type="ECO:0000256" key="1">
    <source>
        <dbReference type="ARBA" id="ARBA00005254"/>
    </source>
</evidence>
<dbReference type="PANTHER" id="PTHR43802:SF1">
    <property type="entry name" value="IP11341P-RELATED"/>
    <property type="match status" value="1"/>
</dbReference>
<dbReference type="CDD" id="cd06558">
    <property type="entry name" value="crotonase-like"/>
    <property type="match status" value="1"/>
</dbReference>
<dbReference type="InterPro" id="IPR029045">
    <property type="entry name" value="ClpP/crotonase-like_dom_sf"/>
</dbReference>
<keyword evidence="3" id="KW-1185">Reference proteome</keyword>
<evidence type="ECO:0000313" key="2">
    <source>
        <dbReference type="EMBL" id="CAB1369810.1"/>
    </source>
</evidence>
<dbReference type="InterPro" id="IPR001753">
    <property type="entry name" value="Enoyl-CoA_hydra/iso"/>
</dbReference>
<sequence length="254" mass="26419">MQTEAVLVVTIEGNIATLTVNKPKAMNVVDFDITEALKNACQTLPAEVRAVVLKANGPAFSGGGNIRSMQENMADIAPFLDRLIDSFHGAIAALRNLPVPVICAVQGAAAGGGLSLALAGDLVVAAESAKFVVAYPKLAVSCDGGLSYALERRIGPARAQELMLTNAALGAAQAQSLGLVTQVVADDQLGAAAETLAKKIAALPPQAIREIKGLFSDGEALRQRLDREKAAFLRCAARDDFRTAVEAFLAPKKG</sequence>
<proteinExistence type="inferred from homology"/>
<dbReference type="SUPFAM" id="SSF52096">
    <property type="entry name" value="ClpP/crotonase"/>
    <property type="match status" value="1"/>
</dbReference>
<dbReference type="GO" id="GO:0016853">
    <property type="term" value="F:isomerase activity"/>
    <property type="evidence" value="ECO:0007669"/>
    <property type="project" value="UniProtKB-KW"/>
</dbReference>
<name>A0A6S6YPW4_9PROT</name>
<comment type="similarity">
    <text evidence="1">Belongs to the enoyl-CoA hydratase/isomerase family.</text>
</comment>
<accession>A0A6S6YPW4</accession>
<dbReference type="Proteomes" id="UP000515733">
    <property type="component" value="Chromosome"/>
</dbReference>
<organism evidence="2 3">
    <name type="scientific">Denitratisoma oestradiolicum</name>
    <dbReference type="NCBI Taxonomy" id="311182"/>
    <lineage>
        <taxon>Bacteria</taxon>
        <taxon>Pseudomonadati</taxon>
        <taxon>Pseudomonadota</taxon>
        <taxon>Betaproteobacteria</taxon>
        <taxon>Nitrosomonadales</taxon>
        <taxon>Sterolibacteriaceae</taxon>
        <taxon>Denitratisoma</taxon>
    </lineage>
</organism>
<dbReference type="RefSeq" id="WP_145771175.1">
    <property type="nucleotide sequence ID" value="NZ_LR778301.1"/>
</dbReference>
<dbReference type="AlphaFoldDB" id="A0A6S6YPW4"/>
<dbReference type="Gene3D" id="3.90.226.10">
    <property type="entry name" value="2-enoyl-CoA Hydratase, Chain A, domain 1"/>
    <property type="match status" value="1"/>
</dbReference>